<reference evidence="7 8" key="1">
    <citation type="submission" date="2017-12" db="EMBL/GenBank/DDBJ databases">
        <authorList>
            <person name="Paulsen S."/>
            <person name="Gram L.K."/>
        </authorList>
    </citation>
    <scope>NUCLEOTIDE SEQUENCE [LARGE SCALE GENOMIC DNA]</scope>
    <source>
        <strain evidence="7 8">S2897</strain>
    </source>
</reference>
<evidence type="ECO:0000256" key="3">
    <source>
        <dbReference type="ARBA" id="ARBA00022989"/>
    </source>
</evidence>
<keyword evidence="2 5" id="KW-0812">Transmembrane</keyword>
<dbReference type="STRING" id="151081.TW72_09025"/>
<dbReference type="Proteomes" id="UP000305874">
    <property type="component" value="Unassembled WGS sequence"/>
</dbReference>
<dbReference type="InterPro" id="IPR023826">
    <property type="entry name" value="Rhom-like_SP_proteobac"/>
</dbReference>
<dbReference type="InterPro" id="IPR022764">
    <property type="entry name" value="Peptidase_S54_rhomboid_dom"/>
</dbReference>
<dbReference type="AlphaFoldDB" id="A0A5S3Z854"/>
<evidence type="ECO:0000256" key="2">
    <source>
        <dbReference type="ARBA" id="ARBA00022692"/>
    </source>
</evidence>
<evidence type="ECO:0000313" key="8">
    <source>
        <dbReference type="Proteomes" id="UP000305874"/>
    </source>
</evidence>
<dbReference type="Pfam" id="PF01694">
    <property type="entry name" value="Rhomboid"/>
    <property type="match status" value="1"/>
</dbReference>
<dbReference type="InterPro" id="IPR035952">
    <property type="entry name" value="Rhomboid-like_sf"/>
</dbReference>
<reference evidence="8" key="2">
    <citation type="submission" date="2019-06" db="EMBL/GenBank/DDBJ databases">
        <title>Co-occurence of chitin degradation, pigmentation and bioactivity in marine Pseudoalteromonas.</title>
        <authorList>
            <person name="Sonnenschein E.C."/>
            <person name="Bech P.K."/>
        </authorList>
    </citation>
    <scope>NUCLEOTIDE SEQUENCE [LARGE SCALE GENOMIC DNA]</scope>
    <source>
        <strain evidence="8">S2897</strain>
    </source>
</reference>
<dbReference type="InterPro" id="IPR050925">
    <property type="entry name" value="Rhomboid_protease_S54"/>
</dbReference>
<dbReference type="SUPFAM" id="SSF144091">
    <property type="entry name" value="Rhomboid-like"/>
    <property type="match status" value="1"/>
</dbReference>
<feature type="transmembrane region" description="Helical" evidence="5">
    <location>
        <begin position="59"/>
        <end position="77"/>
    </location>
</feature>
<comment type="subcellular location">
    <subcellularLocation>
        <location evidence="1">Membrane</location>
        <topology evidence="1">Multi-pass membrane protein</topology>
    </subcellularLocation>
</comment>
<dbReference type="PANTHER" id="PTHR43731">
    <property type="entry name" value="RHOMBOID PROTEASE"/>
    <property type="match status" value="1"/>
</dbReference>
<evidence type="ECO:0000313" key="7">
    <source>
        <dbReference type="EMBL" id="TMP88429.1"/>
    </source>
</evidence>
<accession>A0A5S3Z854</accession>
<dbReference type="Gene3D" id="1.20.1540.10">
    <property type="entry name" value="Rhomboid-like"/>
    <property type="match status" value="1"/>
</dbReference>
<protein>
    <submittedName>
        <fullName evidence="7">Rhombosortase</fullName>
    </submittedName>
</protein>
<dbReference type="GO" id="GO:0016020">
    <property type="term" value="C:membrane"/>
    <property type="evidence" value="ECO:0007669"/>
    <property type="project" value="UniProtKB-SubCell"/>
</dbReference>
<sequence>MTVFKTLFSHRAMLSVWPLIALCTLLMVIDAAGPLSFQRPAIAEGQWYRLLTGHFLHSNWPHLGMNMAGALVLWSLHGHFFSVRKYWLYLLLLSFGVGLCLYGFSPNIYLYVGLSGSLHGLIAYGSVRDIRSGEKTGYLIILGVVTKVAYEQIVGASSDVEALIDSRVAIEAHLFGLLCGLGLALLEWRGIKEPEA</sequence>
<feature type="domain" description="Peptidase S54 rhomboid" evidence="6">
    <location>
        <begin position="45"/>
        <end position="187"/>
    </location>
</feature>
<evidence type="ECO:0000256" key="4">
    <source>
        <dbReference type="ARBA" id="ARBA00023136"/>
    </source>
</evidence>
<evidence type="ECO:0000256" key="5">
    <source>
        <dbReference type="SAM" id="Phobius"/>
    </source>
</evidence>
<evidence type="ECO:0000256" key="1">
    <source>
        <dbReference type="ARBA" id="ARBA00004141"/>
    </source>
</evidence>
<keyword evidence="4 5" id="KW-0472">Membrane</keyword>
<comment type="caution">
    <text evidence="7">The sequence shown here is derived from an EMBL/GenBank/DDBJ whole genome shotgun (WGS) entry which is preliminary data.</text>
</comment>
<keyword evidence="3 5" id="KW-1133">Transmembrane helix</keyword>
<proteinExistence type="predicted"/>
<gene>
    <name evidence="7" type="primary">rrtA</name>
    <name evidence="7" type="ORF">CWC05_03080</name>
</gene>
<evidence type="ECO:0000259" key="6">
    <source>
        <dbReference type="Pfam" id="PF01694"/>
    </source>
</evidence>
<organism evidence="7 8">
    <name type="scientific">Pseudoalteromonas ruthenica</name>
    <dbReference type="NCBI Taxonomy" id="151081"/>
    <lineage>
        <taxon>Bacteria</taxon>
        <taxon>Pseudomonadati</taxon>
        <taxon>Pseudomonadota</taxon>
        <taxon>Gammaproteobacteria</taxon>
        <taxon>Alteromonadales</taxon>
        <taxon>Pseudoalteromonadaceae</taxon>
        <taxon>Pseudoalteromonas</taxon>
    </lineage>
</organism>
<dbReference type="EMBL" id="PNCG01000002">
    <property type="protein sequence ID" value="TMP88429.1"/>
    <property type="molecule type" value="Genomic_DNA"/>
</dbReference>
<feature type="transmembrane region" description="Helical" evidence="5">
    <location>
        <begin position="86"/>
        <end position="104"/>
    </location>
</feature>
<dbReference type="GO" id="GO:0004252">
    <property type="term" value="F:serine-type endopeptidase activity"/>
    <property type="evidence" value="ECO:0007669"/>
    <property type="project" value="InterPro"/>
</dbReference>
<dbReference type="PANTHER" id="PTHR43731:SF16">
    <property type="entry name" value="RHOMBOSORTASE"/>
    <property type="match status" value="1"/>
</dbReference>
<name>A0A5S3Z854_9GAMM</name>
<dbReference type="NCBIfam" id="TIGR03902">
    <property type="entry name" value="rhom_GG_sort"/>
    <property type="match status" value="1"/>
</dbReference>